<proteinExistence type="predicted"/>
<sequence>MDEVRIGIIGLGNIGQVHVGNLMDGKVPRGKLTAVGDAIADKLPDYEAKGLKTFDSGEALIGSGEIDALIIATPHFQHTTLGIAALEAGLHVMVEKPISAHKADAERLIAAAAARPEQKFGGMFQLRVEPRYQKIRELVQGGELGDLIRVIWIMTDWFRAEAYYQSGGWRATWKGEGGGVLLNQCLHQLDALQWITGMPSKIRSHVGIGKYHDIEVEDDVTCYME</sequence>
<dbReference type="InterPro" id="IPR036291">
    <property type="entry name" value="NAD(P)-bd_dom_sf"/>
</dbReference>
<dbReference type="PANTHER" id="PTHR43249">
    <property type="entry name" value="UDP-N-ACETYL-2-AMINO-2-DEOXY-D-GLUCURONATE OXIDASE"/>
    <property type="match status" value="1"/>
</dbReference>
<dbReference type="Gene3D" id="3.40.50.720">
    <property type="entry name" value="NAD(P)-binding Rossmann-like Domain"/>
    <property type="match status" value="1"/>
</dbReference>
<dbReference type="AlphaFoldDB" id="A0A381XI05"/>
<dbReference type="Gene3D" id="3.30.360.10">
    <property type="entry name" value="Dihydrodipicolinate Reductase, domain 2"/>
    <property type="match status" value="1"/>
</dbReference>
<dbReference type="SUPFAM" id="SSF51735">
    <property type="entry name" value="NAD(P)-binding Rossmann-fold domains"/>
    <property type="match status" value="1"/>
</dbReference>
<organism evidence="3">
    <name type="scientific">marine metagenome</name>
    <dbReference type="NCBI Taxonomy" id="408172"/>
    <lineage>
        <taxon>unclassified sequences</taxon>
        <taxon>metagenomes</taxon>
        <taxon>ecological metagenomes</taxon>
    </lineage>
</organism>
<dbReference type="EMBL" id="UINC01015248">
    <property type="protein sequence ID" value="SVA64358.1"/>
    <property type="molecule type" value="Genomic_DNA"/>
</dbReference>
<accession>A0A381XI05</accession>
<protein>
    <recommendedName>
        <fullName evidence="4">Gfo/Idh/MocA-like oxidoreductase N-terminal domain-containing protein</fullName>
    </recommendedName>
</protein>
<evidence type="ECO:0000313" key="3">
    <source>
        <dbReference type="EMBL" id="SVA64358.1"/>
    </source>
</evidence>
<feature type="domain" description="Gfo/Idh/MocA-like oxidoreductase N-terminal" evidence="1">
    <location>
        <begin position="4"/>
        <end position="115"/>
    </location>
</feature>
<evidence type="ECO:0008006" key="4">
    <source>
        <dbReference type="Google" id="ProtNLM"/>
    </source>
</evidence>
<evidence type="ECO:0000259" key="2">
    <source>
        <dbReference type="Pfam" id="PF22725"/>
    </source>
</evidence>
<dbReference type="Pfam" id="PF22725">
    <property type="entry name" value="GFO_IDH_MocA_C3"/>
    <property type="match status" value="1"/>
</dbReference>
<gene>
    <name evidence="3" type="ORF">METZ01_LOCUS117212</name>
</gene>
<dbReference type="InterPro" id="IPR000683">
    <property type="entry name" value="Gfo/Idh/MocA-like_OxRdtase_N"/>
</dbReference>
<feature type="domain" description="GFO/IDH/MocA-like oxidoreductase" evidence="2">
    <location>
        <begin position="132"/>
        <end position="225"/>
    </location>
</feature>
<dbReference type="GO" id="GO:0000166">
    <property type="term" value="F:nucleotide binding"/>
    <property type="evidence" value="ECO:0007669"/>
    <property type="project" value="InterPro"/>
</dbReference>
<dbReference type="InterPro" id="IPR055170">
    <property type="entry name" value="GFO_IDH_MocA-like_dom"/>
</dbReference>
<evidence type="ECO:0000259" key="1">
    <source>
        <dbReference type="Pfam" id="PF01408"/>
    </source>
</evidence>
<name>A0A381XI05_9ZZZZ</name>
<dbReference type="Pfam" id="PF01408">
    <property type="entry name" value="GFO_IDH_MocA"/>
    <property type="match status" value="1"/>
</dbReference>
<dbReference type="InterPro" id="IPR052515">
    <property type="entry name" value="Gfo/Idh/MocA_Oxidoreductase"/>
</dbReference>
<feature type="non-terminal residue" evidence="3">
    <location>
        <position position="225"/>
    </location>
</feature>
<reference evidence="3" key="1">
    <citation type="submission" date="2018-05" db="EMBL/GenBank/DDBJ databases">
        <authorList>
            <person name="Lanie J.A."/>
            <person name="Ng W.-L."/>
            <person name="Kazmierczak K.M."/>
            <person name="Andrzejewski T.M."/>
            <person name="Davidsen T.M."/>
            <person name="Wayne K.J."/>
            <person name="Tettelin H."/>
            <person name="Glass J.I."/>
            <person name="Rusch D."/>
            <person name="Podicherti R."/>
            <person name="Tsui H.-C.T."/>
            <person name="Winkler M.E."/>
        </authorList>
    </citation>
    <scope>NUCLEOTIDE SEQUENCE</scope>
</reference>
<dbReference type="PANTHER" id="PTHR43249:SF1">
    <property type="entry name" value="D-GLUCOSIDE 3-DEHYDROGENASE"/>
    <property type="match status" value="1"/>
</dbReference>